<comment type="caution">
    <text evidence="7">The sequence shown here is derived from an EMBL/GenBank/DDBJ whole genome shotgun (WGS) entry which is preliminary data.</text>
</comment>
<feature type="transmembrane region" description="Helical" evidence="5">
    <location>
        <begin position="125"/>
        <end position="143"/>
    </location>
</feature>
<evidence type="ECO:0000256" key="4">
    <source>
        <dbReference type="ARBA" id="ARBA00023136"/>
    </source>
</evidence>
<dbReference type="GO" id="GO:0016020">
    <property type="term" value="C:membrane"/>
    <property type="evidence" value="ECO:0007669"/>
    <property type="project" value="UniProtKB-SubCell"/>
</dbReference>
<organism evidence="7 8">
    <name type="scientific">Hymenobacter coccineus</name>
    <dbReference type="NCBI Taxonomy" id="1908235"/>
    <lineage>
        <taxon>Bacteria</taxon>
        <taxon>Pseudomonadati</taxon>
        <taxon>Bacteroidota</taxon>
        <taxon>Cytophagia</taxon>
        <taxon>Cytophagales</taxon>
        <taxon>Hymenobacteraceae</taxon>
        <taxon>Hymenobacter</taxon>
    </lineage>
</organism>
<reference evidence="7 8" key="1">
    <citation type="submission" date="2016-08" db="EMBL/GenBank/DDBJ databases">
        <title>Hymenobacter coccineus sp. nov., Hymenobacter lapidarius sp. nov. and Hymenobacter glacialis sp. nov., isolated from Antarctic soil.</title>
        <authorList>
            <person name="Sedlacek I."/>
            <person name="Kralova S."/>
            <person name="Kyrova K."/>
            <person name="Maslanova I."/>
            <person name="Stankova E."/>
            <person name="Vrbovska V."/>
            <person name="Nemec M."/>
            <person name="Bartak M."/>
            <person name="Svec P."/>
            <person name="Busse H.-J."/>
            <person name="Pantucek R."/>
        </authorList>
    </citation>
    <scope>NUCLEOTIDE SEQUENCE [LARGE SCALE GENOMIC DNA]</scope>
    <source>
        <strain evidence="7 8">CCM 8649</strain>
    </source>
</reference>
<dbReference type="InterPro" id="IPR007016">
    <property type="entry name" value="O-antigen_ligase-rel_domated"/>
</dbReference>
<proteinExistence type="predicted"/>
<sequence>MLLLGGACLLLFPTLQNKITATRSDAAQLDAEWAANYYSVTARVYSYDVAWALIKQRPLLGLSKVGLEPAMARQYRAMYPGIESAHYLLPHNQFLYNLAAYGALGLLVFVVGFYYALWEGIRQRNLMLLLMYSIVSLSFMVEYTLETQIGVLIGLFFILLAAAPVAPAGAPGAE</sequence>
<keyword evidence="8" id="KW-1185">Reference proteome</keyword>
<name>A0A1G1TH03_9BACT</name>
<evidence type="ECO:0000313" key="8">
    <source>
        <dbReference type="Proteomes" id="UP000177506"/>
    </source>
</evidence>
<accession>A0A1G1TH03</accession>
<evidence type="ECO:0000259" key="6">
    <source>
        <dbReference type="Pfam" id="PF04932"/>
    </source>
</evidence>
<dbReference type="EMBL" id="MDZA01000189">
    <property type="protein sequence ID" value="OGX90152.1"/>
    <property type="molecule type" value="Genomic_DNA"/>
</dbReference>
<dbReference type="OrthoDB" id="1492360at2"/>
<evidence type="ECO:0000256" key="1">
    <source>
        <dbReference type="ARBA" id="ARBA00004141"/>
    </source>
</evidence>
<evidence type="ECO:0000256" key="2">
    <source>
        <dbReference type="ARBA" id="ARBA00022692"/>
    </source>
</evidence>
<comment type="subcellular location">
    <subcellularLocation>
        <location evidence="1">Membrane</location>
        <topology evidence="1">Multi-pass membrane protein</topology>
    </subcellularLocation>
</comment>
<protein>
    <recommendedName>
        <fullName evidence="6">O-antigen ligase-related domain-containing protein</fullName>
    </recommendedName>
</protein>
<feature type="domain" description="O-antigen ligase-related" evidence="6">
    <location>
        <begin position="2"/>
        <end position="110"/>
    </location>
</feature>
<gene>
    <name evidence="7" type="ORF">BEN49_23690</name>
</gene>
<evidence type="ECO:0000313" key="7">
    <source>
        <dbReference type="EMBL" id="OGX90152.1"/>
    </source>
</evidence>
<keyword evidence="3 5" id="KW-1133">Transmembrane helix</keyword>
<dbReference type="Proteomes" id="UP000177506">
    <property type="component" value="Unassembled WGS sequence"/>
</dbReference>
<feature type="transmembrane region" description="Helical" evidence="5">
    <location>
        <begin position="149"/>
        <end position="170"/>
    </location>
</feature>
<dbReference type="RefSeq" id="WP_070743752.1">
    <property type="nucleotide sequence ID" value="NZ_MDZA01000189.1"/>
</dbReference>
<keyword evidence="2 5" id="KW-0812">Transmembrane</keyword>
<keyword evidence="4 5" id="KW-0472">Membrane</keyword>
<feature type="transmembrane region" description="Helical" evidence="5">
    <location>
        <begin position="98"/>
        <end position="118"/>
    </location>
</feature>
<evidence type="ECO:0000256" key="3">
    <source>
        <dbReference type="ARBA" id="ARBA00022989"/>
    </source>
</evidence>
<dbReference type="AlphaFoldDB" id="A0A1G1TH03"/>
<evidence type="ECO:0000256" key="5">
    <source>
        <dbReference type="SAM" id="Phobius"/>
    </source>
</evidence>
<dbReference type="Pfam" id="PF04932">
    <property type="entry name" value="Wzy_C"/>
    <property type="match status" value="1"/>
</dbReference>